<evidence type="ECO:0000313" key="2">
    <source>
        <dbReference type="Proteomes" id="UP000485058"/>
    </source>
</evidence>
<accession>A0A699ZQQ9</accession>
<evidence type="ECO:0000313" key="1">
    <source>
        <dbReference type="EMBL" id="GFH24641.1"/>
    </source>
</evidence>
<reference evidence="1 2" key="1">
    <citation type="submission" date="2020-02" db="EMBL/GenBank/DDBJ databases">
        <title>Draft genome sequence of Haematococcus lacustris strain NIES-144.</title>
        <authorList>
            <person name="Morimoto D."/>
            <person name="Nakagawa S."/>
            <person name="Yoshida T."/>
            <person name="Sawayama S."/>
        </authorList>
    </citation>
    <scope>NUCLEOTIDE SEQUENCE [LARGE SCALE GENOMIC DNA]</scope>
    <source>
        <strain evidence="1 2">NIES-144</strain>
    </source>
</reference>
<proteinExistence type="predicted"/>
<name>A0A699ZQQ9_HAELA</name>
<dbReference type="InterPro" id="IPR005077">
    <property type="entry name" value="Peptidase_C11"/>
</dbReference>
<gene>
    <name evidence="1" type="ORF">HaLaN_22472</name>
</gene>
<dbReference type="Proteomes" id="UP000485058">
    <property type="component" value="Unassembled WGS sequence"/>
</dbReference>
<dbReference type="AlphaFoldDB" id="A0A699ZQQ9"/>
<protein>
    <submittedName>
        <fullName evidence="1">CUB domain-containing protein</fullName>
    </submittedName>
</protein>
<dbReference type="PANTHER" id="PTHR37835:SF1">
    <property type="entry name" value="ALPHA-CLOSTRIPAIN"/>
    <property type="match status" value="1"/>
</dbReference>
<comment type="caution">
    <text evidence="1">The sequence shown here is derived from an EMBL/GenBank/DDBJ whole genome shotgun (WGS) entry which is preliminary data.</text>
</comment>
<dbReference type="EMBL" id="BLLF01002592">
    <property type="protein sequence ID" value="GFH24641.1"/>
    <property type="molecule type" value="Genomic_DNA"/>
</dbReference>
<organism evidence="1 2">
    <name type="scientific">Haematococcus lacustris</name>
    <name type="common">Green alga</name>
    <name type="synonym">Haematococcus pluvialis</name>
    <dbReference type="NCBI Taxonomy" id="44745"/>
    <lineage>
        <taxon>Eukaryota</taxon>
        <taxon>Viridiplantae</taxon>
        <taxon>Chlorophyta</taxon>
        <taxon>core chlorophytes</taxon>
        <taxon>Chlorophyceae</taxon>
        <taxon>CS clade</taxon>
        <taxon>Chlamydomonadales</taxon>
        <taxon>Haematococcaceae</taxon>
        <taxon>Haematococcus</taxon>
    </lineage>
</organism>
<sequence>LPRYMFLLSDHGLSFEGSGMDVTCVASLGLGGASQAADTAMKVCGWLQLPAILEGMQRGMAGSGLQQFDIMSFDSCLMANWEVATTMQPVAARMLFSEQLVPATGMDYR</sequence>
<dbReference type="Pfam" id="PF03415">
    <property type="entry name" value="Peptidase_C11"/>
    <property type="match status" value="1"/>
</dbReference>
<keyword evidence="2" id="KW-1185">Reference proteome</keyword>
<dbReference type="PANTHER" id="PTHR37835">
    <property type="entry name" value="ALPHA-CLOSTRIPAIN"/>
    <property type="match status" value="1"/>
</dbReference>
<feature type="non-terminal residue" evidence="1">
    <location>
        <position position="1"/>
    </location>
</feature>